<feature type="domain" description="F-box" evidence="1">
    <location>
        <begin position="10"/>
        <end position="61"/>
    </location>
</feature>
<dbReference type="Pfam" id="PF12937">
    <property type="entry name" value="F-box-like"/>
    <property type="match status" value="1"/>
</dbReference>
<reference evidence="2 3" key="1">
    <citation type="submission" date="2024-02" db="EMBL/GenBank/DDBJ databases">
        <title>A draft genome for the cacao thread blight pathogen Marasmius crinis-equi.</title>
        <authorList>
            <person name="Cohen S.P."/>
            <person name="Baruah I.K."/>
            <person name="Amoako-Attah I."/>
            <person name="Bukari Y."/>
            <person name="Meinhardt L.W."/>
            <person name="Bailey B.A."/>
        </authorList>
    </citation>
    <scope>NUCLEOTIDE SEQUENCE [LARGE SCALE GENOMIC DNA]</scope>
    <source>
        <strain evidence="2 3">GH-76</strain>
    </source>
</reference>
<gene>
    <name evidence="2" type="ORF">V5O48_007086</name>
</gene>
<protein>
    <recommendedName>
        <fullName evidence="1">F-box domain-containing protein</fullName>
    </recommendedName>
</protein>
<proteinExistence type="predicted"/>
<keyword evidence="3" id="KW-1185">Reference proteome</keyword>
<dbReference type="Proteomes" id="UP001465976">
    <property type="component" value="Unassembled WGS sequence"/>
</dbReference>
<accession>A0ABR3FI55</accession>
<evidence type="ECO:0000313" key="2">
    <source>
        <dbReference type="EMBL" id="KAL0574874.1"/>
    </source>
</evidence>
<name>A0ABR3FI55_9AGAR</name>
<evidence type="ECO:0000313" key="3">
    <source>
        <dbReference type="Proteomes" id="UP001465976"/>
    </source>
</evidence>
<comment type="caution">
    <text evidence="2">The sequence shown here is derived from an EMBL/GenBank/DDBJ whole genome shotgun (WGS) entry which is preliminary data.</text>
</comment>
<evidence type="ECO:0000259" key="1">
    <source>
        <dbReference type="Pfam" id="PF12937"/>
    </source>
</evidence>
<organism evidence="2 3">
    <name type="scientific">Marasmius crinis-equi</name>
    <dbReference type="NCBI Taxonomy" id="585013"/>
    <lineage>
        <taxon>Eukaryota</taxon>
        <taxon>Fungi</taxon>
        <taxon>Dikarya</taxon>
        <taxon>Basidiomycota</taxon>
        <taxon>Agaricomycotina</taxon>
        <taxon>Agaricomycetes</taxon>
        <taxon>Agaricomycetidae</taxon>
        <taxon>Agaricales</taxon>
        <taxon>Marasmiineae</taxon>
        <taxon>Marasmiaceae</taxon>
        <taxon>Marasmius</taxon>
    </lineage>
</organism>
<dbReference type="EMBL" id="JBAHYK010000356">
    <property type="protein sequence ID" value="KAL0574874.1"/>
    <property type="molecule type" value="Genomic_DNA"/>
</dbReference>
<sequence length="508" mass="57095">MSFSLTPPANRMPPEVLSEIFLHGKDNALDAHAQQWIVGSVCRQWREVSLKTKRLWATMHLPIVPSRCFLINATERLQTVIDRVANAKLHLRLDFTTLEDAEPLESFLTLLFSTSDAWESLTIRIYGYGSICLGPFMADKRSFSSLRAVTVDDWEAFYPKQDFLLALNHSPQLRSVSLFRRNSPFPLPIDTAPNLFHSLTPLEVDPFGEPWCLLALEQCRHLRTLVIRRTISLQGRPVNVPSIRLPTVQRLQVSLYDDVRLAEASQENILDFLLLPALKELDVAKSPVHLDANIDSLISLIERSKCTLGVISVSRVTLRDITIERLLRSTPTVSTLSLQGLLLPHLFNAITSGALLPDLRHLAVSHPDNDCFPGPTITAISALVSTRRNTLKSVRLNVFPNSSDTKAVVQFKGNQASVGPELFVSYREPRLHLQNASYPRTVADAFARLLWEPKRFLFERKSSLDCRLENLAENLPLIDQMLTFMEETEDGLADCCVVSSALGFDPVN</sequence>
<dbReference type="Gene3D" id="3.80.10.10">
    <property type="entry name" value="Ribonuclease Inhibitor"/>
    <property type="match status" value="1"/>
</dbReference>
<dbReference type="InterPro" id="IPR032675">
    <property type="entry name" value="LRR_dom_sf"/>
</dbReference>
<dbReference type="InterPro" id="IPR001810">
    <property type="entry name" value="F-box_dom"/>
</dbReference>